<accession>A0A8H7TA86</accession>
<keyword evidence="5 7" id="KW-1133">Transmembrane helix</keyword>
<feature type="transmembrane region" description="Helical" evidence="7">
    <location>
        <begin position="95"/>
        <end position="115"/>
    </location>
</feature>
<keyword evidence="6 7" id="KW-0472">Membrane</keyword>
<proteinExistence type="inferred from homology"/>
<dbReference type="Pfam" id="PF01694">
    <property type="entry name" value="Rhomboid"/>
    <property type="match status" value="1"/>
</dbReference>
<dbReference type="OrthoDB" id="418595at2759"/>
<comment type="similarity">
    <text evidence="2">Belongs to the peptidase S54 family.</text>
</comment>
<feature type="transmembrane region" description="Helical" evidence="7">
    <location>
        <begin position="278"/>
        <end position="297"/>
    </location>
</feature>
<feature type="transmembrane region" description="Helical" evidence="7">
    <location>
        <begin position="190"/>
        <end position="211"/>
    </location>
</feature>
<evidence type="ECO:0000259" key="8">
    <source>
        <dbReference type="Pfam" id="PF01694"/>
    </source>
</evidence>
<comment type="subcellular location">
    <subcellularLocation>
        <location evidence="1">Membrane</location>
        <topology evidence="1">Multi-pass membrane protein</topology>
    </subcellularLocation>
</comment>
<evidence type="ECO:0000256" key="7">
    <source>
        <dbReference type="SAM" id="Phobius"/>
    </source>
</evidence>
<dbReference type="AlphaFoldDB" id="A0A8H7TA86"/>
<dbReference type="EMBL" id="JAFJYH010000143">
    <property type="protein sequence ID" value="KAG4417859.1"/>
    <property type="molecule type" value="Genomic_DNA"/>
</dbReference>
<dbReference type="PANTHER" id="PTHR43731:SF14">
    <property type="entry name" value="PRESENILIN-ASSOCIATED RHOMBOID-LIKE PROTEIN, MITOCHONDRIAL"/>
    <property type="match status" value="1"/>
</dbReference>
<evidence type="ECO:0000256" key="5">
    <source>
        <dbReference type="ARBA" id="ARBA00022989"/>
    </source>
</evidence>
<keyword evidence="10" id="KW-1185">Reference proteome</keyword>
<gene>
    <name evidence="9" type="ORF">IFR04_008996</name>
</gene>
<dbReference type="GO" id="GO:0004252">
    <property type="term" value="F:serine-type endopeptidase activity"/>
    <property type="evidence" value="ECO:0007669"/>
    <property type="project" value="InterPro"/>
</dbReference>
<feature type="transmembrane region" description="Helical" evidence="7">
    <location>
        <begin position="247"/>
        <end position="266"/>
    </location>
</feature>
<evidence type="ECO:0000256" key="1">
    <source>
        <dbReference type="ARBA" id="ARBA00004141"/>
    </source>
</evidence>
<keyword evidence="3 7" id="KW-0812">Transmembrane</keyword>
<evidence type="ECO:0000256" key="6">
    <source>
        <dbReference type="ARBA" id="ARBA00023136"/>
    </source>
</evidence>
<name>A0A8H7TA86_9HELO</name>
<dbReference type="InterPro" id="IPR035952">
    <property type="entry name" value="Rhomboid-like_sf"/>
</dbReference>
<evidence type="ECO:0000313" key="10">
    <source>
        <dbReference type="Proteomes" id="UP000664132"/>
    </source>
</evidence>
<dbReference type="InterPro" id="IPR050925">
    <property type="entry name" value="Rhomboid_protease_S54"/>
</dbReference>
<sequence>MSFFIKQSFNSAGLRPRRPYRPSPIVNCLIEANHVNCSAQLPLRVFSTSRQCRPNFCISKPTSNIVKATQHQYRRSHQKTYFQDPEPPHWQRPPAASGSLVVGSIIGACVGIFYWNGHLQLEATKKATREARQKANDFLQHFMMSARSLEPGRYYTLITSAFMHRDFVHLALCMLGLYSFGRTMVMMNGIPSFLVLYLGSAIAGGVAQVKFWERNRSPYTTNYGMGSSGAISGMFAAMACAAPRSKILLFFIPMPMVAGAVLEIIISVGGMQGRWLQGWGHADHLGGMAFGAIWWLLAMRRGAPLGRLFKPRY</sequence>
<reference evidence="9" key="1">
    <citation type="submission" date="2021-02" db="EMBL/GenBank/DDBJ databases">
        <title>Genome sequence Cadophora malorum strain M34.</title>
        <authorList>
            <person name="Stefanovic E."/>
            <person name="Vu D."/>
            <person name="Scully C."/>
            <person name="Dijksterhuis J."/>
            <person name="Roader J."/>
            <person name="Houbraken J."/>
        </authorList>
    </citation>
    <scope>NUCLEOTIDE SEQUENCE</scope>
    <source>
        <strain evidence="9">M34</strain>
    </source>
</reference>
<comment type="caution">
    <text evidence="9">The sequence shown here is derived from an EMBL/GenBank/DDBJ whole genome shotgun (WGS) entry which is preliminary data.</text>
</comment>
<evidence type="ECO:0000256" key="4">
    <source>
        <dbReference type="ARBA" id="ARBA00022801"/>
    </source>
</evidence>
<protein>
    <recommendedName>
        <fullName evidence="8">Peptidase S54 rhomboid domain-containing protein</fullName>
    </recommendedName>
</protein>
<dbReference type="GO" id="GO:0016020">
    <property type="term" value="C:membrane"/>
    <property type="evidence" value="ECO:0007669"/>
    <property type="project" value="UniProtKB-SubCell"/>
</dbReference>
<dbReference type="Proteomes" id="UP000664132">
    <property type="component" value="Unassembled WGS sequence"/>
</dbReference>
<evidence type="ECO:0000256" key="3">
    <source>
        <dbReference type="ARBA" id="ARBA00022692"/>
    </source>
</evidence>
<organism evidence="9 10">
    <name type="scientific">Cadophora malorum</name>
    <dbReference type="NCBI Taxonomy" id="108018"/>
    <lineage>
        <taxon>Eukaryota</taxon>
        <taxon>Fungi</taxon>
        <taxon>Dikarya</taxon>
        <taxon>Ascomycota</taxon>
        <taxon>Pezizomycotina</taxon>
        <taxon>Leotiomycetes</taxon>
        <taxon>Helotiales</taxon>
        <taxon>Ploettnerulaceae</taxon>
        <taxon>Cadophora</taxon>
    </lineage>
</organism>
<feature type="transmembrane region" description="Helical" evidence="7">
    <location>
        <begin position="154"/>
        <end position="178"/>
    </location>
</feature>
<evidence type="ECO:0000256" key="2">
    <source>
        <dbReference type="ARBA" id="ARBA00009045"/>
    </source>
</evidence>
<dbReference type="Gene3D" id="1.20.1540.10">
    <property type="entry name" value="Rhomboid-like"/>
    <property type="match status" value="1"/>
</dbReference>
<dbReference type="InterPro" id="IPR022764">
    <property type="entry name" value="Peptidase_S54_rhomboid_dom"/>
</dbReference>
<feature type="domain" description="Peptidase S54 rhomboid" evidence="8">
    <location>
        <begin position="152"/>
        <end position="299"/>
    </location>
</feature>
<evidence type="ECO:0000313" key="9">
    <source>
        <dbReference type="EMBL" id="KAG4417859.1"/>
    </source>
</evidence>
<dbReference type="SUPFAM" id="SSF144091">
    <property type="entry name" value="Rhomboid-like"/>
    <property type="match status" value="1"/>
</dbReference>
<keyword evidence="4" id="KW-0378">Hydrolase</keyword>
<dbReference type="PANTHER" id="PTHR43731">
    <property type="entry name" value="RHOMBOID PROTEASE"/>
    <property type="match status" value="1"/>
</dbReference>